<feature type="compositionally biased region" description="Basic and acidic residues" evidence="1">
    <location>
        <begin position="1935"/>
        <end position="1969"/>
    </location>
</feature>
<evidence type="ECO:0000259" key="5">
    <source>
        <dbReference type="Pfam" id="PF15447"/>
    </source>
</evidence>
<dbReference type="InterPro" id="IPR042202">
    <property type="entry name" value="Duffy-ag-bd_sf"/>
</dbReference>
<feature type="compositionally biased region" description="Polar residues" evidence="1">
    <location>
        <begin position="2116"/>
        <end position="2135"/>
    </location>
</feature>
<evidence type="ECO:0000259" key="7">
    <source>
        <dbReference type="Pfam" id="PF22672"/>
    </source>
</evidence>
<dbReference type="GO" id="GO:0046789">
    <property type="term" value="F:host cell surface receptor binding"/>
    <property type="evidence" value="ECO:0007669"/>
    <property type="project" value="InterPro"/>
</dbReference>
<dbReference type="GO" id="GO:0016020">
    <property type="term" value="C:membrane"/>
    <property type="evidence" value="ECO:0007669"/>
    <property type="project" value="InterPro"/>
</dbReference>
<feature type="region of interest" description="Disordered" evidence="1">
    <location>
        <begin position="1859"/>
        <end position="1984"/>
    </location>
</feature>
<dbReference type="InterPro" id="IPR044932">
    <property type="entry name" value="PfEMP1_ATS_sf"/>
</dbReference>
<dbReference type="VEuPathDB" id="PlasmoDB:PRG01_0810600"/>
<feature type="compositionally biased region" description="Acidic residues" evidence="1">
    <location>
        <begin position="1920"/>
        <end position="1934"/>
    </location>
</feature>
<dbReference type="FunFam" id="1.20.58.1930:FF:000001">
    <property type="entry name" value="Erythrocyte membrane protein 1, PfEMP1"/>
    <property type="match status" value="1"/>
</dbReference>
<dbReference type="InterPro" id="IPR054595">
    <property type="entry name" value="DBL_C"/>
</dbReference>
<name>A0A2P9DBM2_PLARE</name>
<feature type="domain" description="Duffy-antigen binding" evidence="3">
    <location>
        <begin position="1267"/>
        <end position="1437"/>
    </location>
</feature>
<feature type="domain" description="Duffy-binding-like" evidence="7">
    <location>
        <begin position="1055"/>
        <end position="1163"/>
    </location>
</feature>
<feature type="compositionally biased region" description="Acidic residues" evidence="1">
    <location>
        <begin position="1873"/>
        <end position="1892"/>
    </location>
</feature>
<dbReference type="Pfam" id="PF18562">
    <property type="entry name" value="CIDR1_gamma"/>
    <property type="match status" value="1"/>
</dbReference>
<feature type="domain" description="Plasmodium falciparum erythrocyte membrane protein 1 acidic terminal segment" evidence="4">
    <location>
        <begin position="1997"/>
        <end position="2432"/>
    </location>
</feature>
<gene>
    <name evidence="8" type="ORF">PRG01_0810600</name>
</gene>
<feature type="domain" description="Duffy-antigen binding" evidence="3">
    <location>
        <begin position="865"/>
        <end position="1030"/>
    </location>
</feature>
<sequence>MALQPEAKAHGGRGGGNDYSSAKDAKHLLDSIGEDVYKKAKNKALEHGKVLQGFWSLATYPKDRNPKKSTPSNPCELDYRYHTNVTSTVIDPCKHKSEKRFSKERGAECDNNKISGSNSGKGKDTEGGACAPFRRLSVCDRNLEQIETDNITTHNLLVDVCMAAQFEGQSVSDYYRQYQATYGDSDFTMCTMLARSFADIGDIIRGKDLYLGYDEEKKQREKLDKNLQTIFRNIYNKLLEENEKNGQKSALQTRYGKDPNFYKLREDWWNANRAKVWYAITCGAGRNDKYFRPTCSKGTTATHEKCRCAINDVPTFFDYVPQFLRWFEEWAEDFCRKRKKKLTDAIKNCRYDKNGEEIYCDLSGYDCKETAKGKKMYKYDHDCMQCYSSCTPFGPWIDNQQKEFLKQKEKYTKEMQKYTNGTNERSNEKINNLYVGDFYKKLKIDYEPVNTFLQKLSQEKICKDPPTVRKLKAPAVNFTEGDDGKIFSSTEYCQPCPLCGLESNHPPWKAKKEDCENNAMENHDDKVGTEIELLVKNEAGKTMVEKLSSLCKTSTEKNIQKWKCYYDENKDQNFDGGDKDYCVLQNNNTNTTQQEIESFNSLFWRWVHQMLNDSMEWRKEHSQCINNKQANNCIGGCKKTCECFAKWVEQKEKEWKQVKQHYDEQPDFGEVDRYTILEWLLKNDYFPKIKAPYENVVFVKEIEKIIEKFKTEERTKATKDNNSINQLLQQEKQHAENCVKHNKQDDCPQDTSSLGRSDNQEEQTPAVKPNVFTDEKGKQPEFKDLEPDVDHVDDEDDENAEENEDEDDNVFEEGEGGEHTESDVCKMVETLLNAHAGQDNIESCKKKYDRNWDCNYGSFNEQNKGACMPPRRISLCLHYLSQLSDKTQKGLRDAFIKTAAAETFLLWQKYKEDKEKVKASGARTTDVDAKLKEGTIPEDFKRQMFYTFGDYRDIFFDTDISRKVSYVLQTKNKIDEIFPTSDQKNETKRLKWWEDHGPDIWKGMLCALQKAGGDKNKLTGTQSIYAYSTIKFNGDKTTNLEEFAKRPQFLRWLTEWGEHFCRERKEQVDKLVQECNDCTVNANGSCQTDSPECQKCRDVCAAYQDWLKDWKDNYNIQKVKFKTDKEGYNDDPNAIQSTEAYQYLDKKLEKICKSGNTNGDCEYKCMKEMSKQASNEGNIIEIMPQSLDYPPTEINGKCDCQQAELLPNIPEVKPVQPEDACEIVKKLFDPESATGYKDWCNEKYDKKKLYPGWDCRQSTFKNTEEEGACMPPRRQILYLHKLQALSDTTTSQMELRKAFIECAAIETFFLWHKYKKDIENGVYTLPDDDEETSTEPDPQKQLDDGDIPDEFKRQMFYTFGDYRDILLGKDIGKDMSDVEIKIKGVFPNSEKPDDLSRDQWWTKYGKDIWDGMVCGLSYASEKKDTMRSQLIANSNYNDVTFIGGLNSANTKLTNFSRRPQFFRWLEEWAEEFCKKRTDKLNRIKDECRSDKYGKRYSSGDGEDCENMLRENYNVVPDLEYPGCGKSCKSYKDWINTKKKEFKKQEEKYKMEISDNKSNSDNTYDNEFYKNIKTTYHTSKQFLASLKDGSCSNNIAKDSIVDFNNTKVTFRHAKNCAPCPVFGVKRQRGDWTNVRDMTCEGKNITEQDIKNNKRGNGKVDMLVIDNSTKHFAGDLEVCRDKGIFDGIRKDQWTCGYVCGVDICDLESVKEGIDVQKNIQIRAVLKQWLENFLKDYNKINEKIVQCKKNGKESICINKCKSKCVCAEKWVEEKLKEWEKVKKRFFDQYHVNDSQVYEVKSFLSKNIFSSDVQNILDEVKDSETLQESGGCTNSASTKEQKCEKKDVITILIDRFKEKITSCKNQSDNGTHSNCDDSLEPLDSEPPDEQPEEDPDTPITQSTVPVICKDFVAPKTPEEPAAPEGEDDTDNGTQDEEEAAKPDDDNKVSPDKAEKPPAKVPEVPKKPVPEKKVTPKRQQKKRRPRQVTPSILPEMLSISAFPLSVGIAFAALSYFLLKKKTKSPVDLFSVIDIHKGDYDMPTLKSKSRYVPYRSAQYNGKKYIYMEGDESDDYTYIGDISSSDITSSESEYEELDINDIYPYQPPKYKTLIKVVLEPSKTDTTNTPNDISSDGTPTNKFTDNEWNELKNDFITNILQSEQEDVPQPDVSKELLLNTHSTMSRHNMNQKPFIMSIHDRNLHNGEELTYNINIDVSKNINVITNTTDDSKYVSNNIYSGIDLINDTLSGGNHDIYDEVLKRKENELFGTNYKKNTSNNSVAKNTNSDPIMNQLDLFHKWLDRHRNMCEQWSNKEDILNKLKEKWDNETNSDDTLPSSNKTLNTDVSIQIDMDNPKTKNEFKNMDTTPNKSTMDNILDDLKKYNEPYNYDFYKNDKPSVDDNNVHHNNKDLPTEIHIEMDVNNHKVVKEKYPIADIWNI</sequence>
<feature type="compositionally biased region" description="Basic and acidic residues" evidence="1">
    <location>
        <begin position="731"/>
        <end position="746"/>
    </location>
</feature>
<evidence type="ECO:0000313" key="8">
    <source>
        <dbReference type="EMBL" id="SOV78425.1"/>
    </source>
</evidence>
<feature type="compositionally biased region" description="Polar residues" evidence="1">
    <location>
        <begin position="1859"/>
        <end position="1869"/>
    </location>
</feature>
<dbReference type="InterPro" id="IPR029211">
    <property type="entry name" value="PfEMP1_ATS"/>
</dbReference>
<evidence type="ECO:0000259" key="4">
    <source>
        <dbReference type="Pfam" id="PF15445"/>
    </source>
</evidence>
<feature type="region of interest" description="Disordered" evidence="1">
    <location>
        <begin position="1325"/>
        <end position="1346"/>
    </location>
</feature>
<dbReference type="OrthoDB" id="378938at2759"/>
<reference evidence="8 9" key="1">
    <citation type="submission" date="2016-09" db="EMBL/GenBank/DDBJ databases">
        <authorList>
            <consortium name="Pathogen Informatics"/>
        </authorList>
    </citation>
    <scope>NUCLEOTIDE SEQUENCE [LARGE SCALE GENOMIC DNA]</scope>
</reference>
<feature type="compositionally biased region" description="Basic and acidic residues" evidence="1">
    <location>
        <begin position="1337"/>
        <end position="1346"/>
    </location>
</feature>
<dbReference type="EMBL" id="LT969571">
    <property type="protein sequence ID" value="SOV78425.1"/>
    <property type="molecule type" value="Genomic_DNA"/>
</dbReference>
<feature type="compositionally biased region" description="Basic residues" evidence="1">
    <location>
        <begin position="1970"/>
        <end position="1981"/>
    </location>
</feature>
<evidence type="ECO:0000256" key="1">
    <source>
        <dbReference type="SAM" id="MobiDB-lite"/>
    </source>
</evidence>
<feature type="domain" description="Plasmodium falciparum erythrocyte membrane protein-1 N-terminal segment" evidence="5">
    <location>
        <begin position="24"/>
        <end position="59"/>
    </location>
</feature>
<dbReference type="InterPro" id="IPR041480">
    <property type="entry name" value="CIDR1_gamma"/>
</dbReference>
<feature type="compositionally biased region" description="Acidic residues" evidence="1">
    <location>
        <begin position="791"/>
        <end position="815"/>
    </location>
</feature>
<feature type="domain" description="Duffy-antigen binding" evidence="3">
    <location>
        <begin position="128"/>
        <end position="325"/>
    </location>
</feature>
<dbReference type="FunFam" id="1.20.1310.20:FF:000001">
    <property type="entry name" value="Erythrocyte membrane protein 1, PfEMP1"/>
    <property type="match status" value="1"/>
</dbReference>
<dbReference type="FunFam" id="1.10.1900.40:FF:000001">
    <property type="entry name" value="Erythrocyte membrane protein 1"/>
    <property type="match status" value="1"/>
</dbReference>
<dbReference type="Pfam" id="PF15447">
    <property type="entry name" value="NTS"/>
    <property type="match status" value="1"/>
</dbReference>
<dbReference type="Gene3D" id="1.10.1900.40">
    <property type="entry name" value="Acidic terminal segments, variant surface antigen of PfEMP1"/>
    <property type="match status" value="2"/>
</dbReference>
<dbReference type="InterPro" id="IPR029210">
    <property type="entry name" value="PfEMP1_NTS"/>
</dbReference>
<evidence type="ECO:0000259" key="3">
    <source>
        <dbReference type="Pfam" id="PF05424"/>
    </source>
</evidence>
<dbReference type="Pfam" id="PF05424">
    <property type="entry name" value="Duffy_binding"/>
    <property type="match status" value="3"/>
</dbReference>
<feature type="domain" description="Duffy-binding-like" evidence="2">
    <location>
        <begin position="1723"/>
        <end position="1865"/>
    </location>
</feature>
<feature type="region of interest" description="Disordered" evidence="1">
    <location>
        <begin position="101"/>
        <end position="125"/>
    </location>
</feature>
<evidence type="ECO:0000259" key="2">
    <source>
        <dbReference type="Pfam" id="PF03011"/>
    </source>
</evidence>
<dbReference type="Gene3D" id="1.20.1310.20">
    <property type="entry name" value="Duffy-antigen binding domain"/>
    <property type="match status" value="3"/>
</dbReference>
<dbReference type="SUPFAM" id="SSF140924">
    <property type="entry name" value="Duffy binding domain-like"/>
    <property type="match status" value="5"/>
</dbReference>
<accession>A0A2P9DBM2</accession>
<feature type="region of interest" description="Disordered" evidence="1">
    <location>
        <begin position="2115"/>
        <end position="2135"/>
    </location>
</feature>
<protein>
    <submittedName>
        <fullName evidence="8">Erythrocyte membrane protein 1, PfEMP1, putative</fullName>
    </submittedName>
</protein>
<dbReference type="Pfam" id="PF15445">
    <property type="entry name" value="ATS"/>
    <property type="match status" value="1"/>
</dbReference>
<proteinExistence type="predicted"/>
<evidence type="ECO:0000313" key="9">
    <source>
        <dbReference type="Proteomes" id="UP000240500"/>
    </source>
</evidence>
<feature type="domain" description="Duffy-binding-like" evidence="2">
    <location>
        <begin position="602"/>
        <end position="745"/>
    </location>
</feature>
<feature type="domain" description="Duffy-binding-like" evidence="7">
    <location>
        <begin position="1467"/>
        <end position="1613"/>
    </location>
</feature>
<feature type="compositionally biased region" description="Basic and acidic residues" evidence="1">
    <location>
        <begin position="773"/>
        <end position="790"/>
    </location>
</feature>
<dbReference type="Pfam" id="PF03011">
    <property type="entry name" value="PFEMP"/>
    <property type="match status" value="2"/>
</dbReference>
<feature type="region of interest" description="Disordered" evidence="1">
    <location>
        <begin position="1"/>
        <end position="22"/>
    </location>
</feature>
<dbReference type="VEuPathDB" id="PlasmoDB:PRCDC_0019700"/>
<dbReference type="Gene3D" id="1.20.58.830">
    <property type="match status" value="3"/>
</dbReference>
<evidence type="ECO:0000259" key="6">
    <source>
        <dbReference type="Pfam" id="PF18562"/>
    </source>
</evidence>
<feature type="domain" description="Duffy-binding-like" evidence="7">
    <location>
        <begin position="329"/>
        <end position="490"/>
    </location>
</feature>
<feature type="region of interest" description="Disordered" evidence="1">
    <location>
        <begin position="731"/>
        <end position="820"/>
    </location>
</feature>
<dbReference type="InterPro" id="IPR008602">
    <property type="entry name" value="Duffy-antigen-binding"/>
</dbReference>
<dbReference type="Gene3D" id="1.20.58.1930">
    <property type="match status" value="2"/>
</dbReference>
<organism evidence="8 9">
    <name type="scientific">Plasmodium reichenowi</name>
    <dbReference type="NCBI Taxonomy" id="5854"/>
    <lineage>
        <taxon>Eukaryota</taxon>
        <taxon>Sar</taxon>
        <taxon>Alveolata</taxon>
        <taxon>Apicomplexa</taxon>
        <taxon>Aconoidasida</taxon>
        <taxon>Haemosporida</taxon>
        <taxon>Plasmodiidae</taxon>
        <taxon>Plasmodium</taxon>
        <taxon>Plasmodium (Laverania)</taxon>
    </lineage>
</organism>
<dbReference type="Pfam" id="PF22672">
    <property type="entry name" value="DBL_C"/>
    <property type="match status" value="3"/>
</dbReference>
<dbReference type="Proteomes" id="UP000240500">
    <property type="component" value="Chromosome 8"/>
</dbReference>
<feature type="domain" description="Cysteine-rich interdomain region 1 gamma" evidence="6">
    <location>
        <begin position="1656"/>
        <end position="1705"/>
    </location>
</feature>
<dbReference type="VEuPathDB" id="PlasmoDB:PRCDC_0409800"/>
<feature type="compositionally biased region" description="Basic and acidic residues" evidence="1">
    <location>
        <begin position="101"/>
        <end position="111"/>
    </location>
</feature>
<dbReference type="InterPro" id="IPR004258">
    <property type="entry name" value="DBL"/>
</dbReference>